<dbReference type="AlphaFoldDB" id="A0AAN7C4H2"/>
<organism evidence="1 2">
    <name type="scientific">Achaetomium macrosporum</name>
    <dbReference type="NCBI Taxonomy" id="79813"/>
    <lineage>
        <taxon>Eukaryota</taxon>
        <taxon>Fungi</taxon>
        <taxon>Dikarya</taxon>
        <taxon>Ascomycota</taxon>
        <taxon>Pezizomycotina</taxon>
        <taxon>Sordariomycetes</taxon>
        <taxon>Sordariomycetidae</taxon>
        <taxon>Sordariales</taxon>
        <taxon>Chaetomiaceae</taxon>
        <taxon>Achaetomium</taxon>
    </lineage>
</organism>
<gene>
    <name evidence="1" type="ORF">C8A03DRAFT_37625</name>
</gene>
<sequence>MEPLSALSVAAAVVQFADFGCQLVKSAHELYNSQPSQKSECIEFSIVSRELSRLAASVGTKLGDNIGRSAEVFVYIWRACASTIDELQGMLSKLKALGSIKVSLAADSWKVALRQVTAAGDIERLASRLAQIREWMNSALLYLLLSVFLPNILREFAKQQAEMIATLDSIDNTTKQFSTDVMGLIDKWPVNNQSETDEMVRYALSHKRRAREYANKALVDRNQDGDKLDKLCQSLYFDSMSYREAIFSEPSSLRTSGSGLSWLSISFLLAGFFLQSSNGNVKLPAPTMGQLRAGFRNLLLPTGEKVKLALLIDGLDEIDEDNRRLIHLLRDANEAARVKICASSRAWNVFKEAYCKNPMLQLQRLTREDIKSFVQEQLELSPG</sequence>
<dbReference type="EMBL" id="MU860350">
    <property type="protein sequence ID" value="KAK4234592.1"/>
    <property type="molecule type" value="Genomic_DNA"/>
</dbReference>
<reference evidence="1" key="1">
    <citation type="journal article" date="2023" name="Mol. Phylogenet. Evol.">
        <title>Genome-scale phylogeny and comparative genomics of the fungal order Sordariales.</title>
        <authorList>
            <person name="Hensen N."/>
            <person name="Bonometti L."/>
            <person name="Westerberg I."/>
            <person name="Brannstrom I.O."/>
            <person name="Guillou S."/>
            <person name="Cros-Aarteil S."/>
            <person name="Calhoun S."/>
            <person name="Haridas S."/>
            <person name="Kuo A."/>
            <person name="Mondo S."/>
            <person name="Pangilinan J."/>
            <person name="Riley R."/>
            <person name="LaButti K."/>
            <person name="Andreopoulos B."/>
            <person name="Lipzen A."/>
            <person name="Chen C."/>
            <person name="Yan M."/>
            <person name="Daum C."/>
            <person name="Ng V."/>
            <person name="Clum A."/>
            <person name="Steindorff A."/>
            <person name="Ohm R.A."/>
            <person name="Martin F."/>
            <person name="Silar P."/>
            <person name="Natvig D.O."/>
            <person name="Lalanne C."/>
            <person name="Gautier V."/>
            <person name="Ament-Velasquez S.L."/>
            <person name="Kruys A."/>
            <person name="Hutchinson M.I."/>
            <person name="Powell A.J."/>
            <person name="Barry K."/>
            <person name="Miller A.N."/>
            <person name="Grigoriev I.V."/>
            <person name="Debuchy R."/>
            <person name="Gladieux P."/>
            <person name="Hiltunen Thoren M."/>
            <person name="Johannesson H."/>
        </authorList>
    </citation>
    <scope>NUCLEOTIDE SEQUENCE</scope>
    <source>
        <strain evidence="1">CBS 532.94</strain>
    </source>
</reference>
<evidence type="ECO:0000313" key="1">
    <source>
        <dbReference type="EMBL" id="KAK4234592.1"/>
    </source>
</evidence>
<comment type="caution">
    <text evidence="1">The sequence shown here is derived from an EMBL/GenBank/DDBJ whole genome shotgun (WGS) entry which is preliminary data.</text>
</comment>
<accession>A0AAN7C4H2</accession>
<dbReference type="PANTHER" id="PTHR10039">
    <property type="entry name" value="AMELOGENIN"/>
    <property type="match status" value="1"/>
</dbReference>
<dbReference type="Proteomes" id="UP001303760">
    <property type="component" value="Unassembled WGS sequence"/>
</dbReference>
<protein>
    <submittedName>
        <fullName evidence="1">Uncharacterized protein</fullName>
    </submittedName>
</protein>
<evidence type="ECO:0000313" key="2">
    <source>
        <dbReference type="Proteomes" id="UP001303760"/>
    </source>
</evidence>
<reference evidence="1" key="2">
    <citation type="submission" date="2023-05" db="EMBL/GenBank/DDBJ databases">
        <authorList>
            <consortium name="Lawrence Berkeley National Laboratory"/>
            <person name="Steindorff A."/>
            <person name="Hensen N."/>
            <person name="Bonometti L."/>
            <person name="Westerberg I."/>
            <person name="Brannstrom I.O."/>
            <person name="Guillou S."/>
            <person name="Cros-Aarteil S."/>
            <person name="Calhoun S."/>
            <person name="Haridas S."/>
            <person name="Kuo A."/>
            <person name="Mondo S."/>
            <person name="Pangilinan J."/>
            <person name="Riley R."/>
            <person name="Labutti K."/>
            <person name="Andreopoulos B."/>
            <person name="Lipzen A."/>
            <person name="Chen C."/>
            <person name="Yanf M."/>
            <person name="Daum C."/>
            <person name="Ng V."/>
            <person name="Clum A."/>
            <person name="Ohm R."/>
            <person name="Martin F."/>
            <person name="Silar P."/>
            <person name="Natvig D."/>
            <person name="Lalanne C."/>
            <person name="Gautier V."/>
            <person name="Ament-Velasquez S.L."/>
            <person name="Kruys A."/>
            <person name="Hutchinson M.I."/>
            <person name="Powell A.J."/>
            <person name="Barry K."/>
            <person name="Miller A.N."/>
            <person name="Grigoriev I.V."/>
            <person name="Debuchy R."/>
            <person name="Gladieux P."/>
            <person name="Thoren M.H."/>
            <person name="Johannesson H."/>
        </authorList>
    </citation>
    <scope>NUCLEOTIDE SEQUENCE</scope>
    <source>
        <strain evidence="1">CBS 532.94</strain>
    </source>
</reference>
<dbReference type="PANTHER" id="PTHR10039:SF5">
    <property type="entry name" value="NACHT DOMAIN-CONTAINING PROTEIN"/>
    <property type="match status" value="1"/>
</dbReference>
<keyword evidence="2" id="KW-1185">Reference proteome</keyword>
<name>A0AAN7C4H2_9PEZI</name>
<proteinExistence type="predicted"/>